<dbReference type="FunFam" id="2.60.40.10:FF:000032">
    <property type="entry name" value="palladin isoform X1"/>
    <property type="match status" value="1"/>
</dbReference>
<feature type="domain" description="Kazal-like" evidence="9">
    <location>
        <begin position="138"/>
        <end position="192"/>
    </location>
</feature>
<reference evidence="10" key="1">
    <citation type="submission" date="2022-12" db="EMBL/GenBank/DDBJ databases">
        <title>Chromosome-level genome assembly of the bean flower thrips Megalurothrips usitatus.</title>
        <authorList>
            <person name="Ma L."/>
            <person name="Liu Q."/>
            <person name="Li H."/>
            <person name="Cai W."/>
        </authorList>
    </citation>
    <scope>NUCLEOTIDE SEQUENCE</scope>
    <source>
        <strain evidence="10">Cailab_2022a</strain>
    </source>
</reference>
<dbReference type="Pfam" id="PF07648">
    <property type="entry name" value="Kazal_2"/>
    <property type="match status" value="1"/>
</dbReference>
<keyword evidence="2" id="KW-0964">Secreted</keyword>
<dbReference type="SUPFAM" id="SSF57184">
    <property type="entry name" value="Growth factor receptor domain"/>
    <property type="match status" value="1"/>
</dbReference>
<dbReference type="InterPro" id="IPR036058">
    <property type="entry name" value="Kazal_dom_sf"/>
</dbReference>
<comment type="subcellular location">
    <subcellularLocation>
        <location evidence="1">Secreted</location>
    </subcellularLocation>
</comment>
<dbReference type="GO" id="GO:0009966">
    <property type="term" value="P:regulation of signal transduction"/>
    <property type="evidence" value="ECO:0007669"/>
    <property type="project" value="TreeGrafter"/>
</dbReference>
<evidence type="ECO:0000256" key="3">
    <source>
        <dbReference type="ARBA" id="ARBA00022729"/>
    </source>
</evidence>
<evidence type="ECO:0000256" key="1">
    <source>
        <dbReference type="ARBA" id="ARBA00004613"/>
    </source>
</evidence>
<dbReference type="InterPro" id="IPR002350">
    <property type="entry name" value="Kazal_dom"/>
</dbReference>
<protein>
    <recommendedName>
        <fullName evidence="12">Insulin-like growth factor-binding protein-related protein 1</fullName>
    </recommendedName>
</protein>
<evidence type="ECO:0000259" key="8">
    <source>
        <dbReference type="PROSITE" id="PS50835"/>
    </source>
</evidence>
<sequence>MLSLLVILLAAASSAAPPPPSPSEAPAAPVPAGSGWEPLVEQFTELPPTPPEPSTQPPEPGCRPCSPARCPRAASECRHGAGLAADPCGCCPHGVCGLPEGARCYNASSGDADLADRALGVCGDNMDCLPRSDLGATERTETQCVCREVGSVCGSDNTTYASACQLKPERPADNKDEPAVKVWLRYRGPCRSAPRIVTPPAPVSHVLGSPVSLECEVKGNPAPFASWERISKDGIATPLPSDDASLVMMVRGGPEPFMATSWLQIVALREHDVGAYICVATNSEGSARAAAEVSILPSSG</sequence>
<accession>A0AAV7XJ45</accession>
<dbReference type="GO" id="GO:0001558">
    <property type="term" value="P:regulation of cell growth"/>
    <property type="evidence" value="ECO:0007669"/>
    <property type="project" value="InterPro"/>
</dbReference>
<dbReference type="AlphaFoldDB" id="A0AAV7XJ45"/>
<dbReference type="GO" id="GO:0005520">
    <property type="term" value="F:insulin-like growth factor binding"/>
    <property type="evidence" value="ECO:0007669"/>
    <property type="project" value="InterPro"/>
</dbReference>
<evidence type="ECO:0000256" key="5">
    <source>
        <dbReference type="ARBA" id="ARBA00023319"/>
    </source>
</evidence>
<dbReference type="InterPro" id="IPR013783">
    <property type="entry name" value="Ig-like_fold"/>
</dbReference>
<feature type="compositionally biased region" description="Pro residues" evidence="6">
    <location>
        <begin position="47"/>
        <end position="60"/>
    </location>
</feature>
<dbReference type="GO" id="GO:0005576">
    <property type="term" value="C:extracellular region"/>
    <property type="evidence" value="ECO:0007669"/>
    <property type="project" value="UniProtKB-SubCell"/>
</dbReference>
<dbReference type="Proteomes" id="UP001075354">
    <property type="component" value="Chromosome 7"/>
</dbReference>
<evidence type="ECO:0008006" key="12">
    <source>
        <dbReference type="Google" id="ProtNLM"/>
    </source>
</evidence>
<dbReference type="CDD" id="cd00104">
    <property type="entry name" value="KAZAL_FS"/>
    <property type="match status" value="1"/>
</dbReference>
<evidence type="ECO:0000256" key="6">
    <source>
        <dbReference type="SAM" id="MobiDB-lite"/>
    </source>
</evidence>
<evidence type="ECO:0000256" key="7">
    <source>
        <dbReference type="SAM" id="SignalP"/>
    </source>
</evidence>
<dbReference type="Gene3D" id="3.30.60.30">
    <property type="match status" value="1"/>
</dbReference>
<organism evidence="10 11">
    <name type="scientific">Megalurothrips usitatus</name>
    <name type="common">bean blossom thrips</name>
    <dbReference type="NCBI Taxonomy" id="439358"/>
    <lineage>
        <taxon>Eukaryota</taxon>
        <taxon>Metazoa</taxon>
        <taxon>Ecdysozoa</taxon>
        <taxon>Arthropoda</taxon>
        <taxon>Hexapoda</taxon>
        <taxon>Insecta</taxon>
        <taxon>Pterygota</taxon>
        <taxon>Neoptera</taxon>
        <taxon>Paraneoptera</taxon>
        <taxon>Thysanoptera</taxon>
        <taxon>Terebrantia</taxon>
        <taxon>Thripoidea</taxon>
        <taxon>Thripidae</taxon>
        <taxon>Megalurothrips</taxon>
    </lineage>
</organism>
<dbReference type="InterPro" id="IPR011390">
    <property type="entry name" value="IGFBP_rP_mac25"/>
</dbReference>
<dbReference type="SMART" id="SM00408">
    <property type="entry name" value="IGc2"/>
    <property type="match status" value="1"/>
</dbReference>
<comment type="caution">
    <text evidence="10">The sequence shown here is derived from an EMBL/GenBank/DDBJ whole genome shotgun (WGS) entry which is preliminary data.</text>
</comment>
<evidence type="ECO:0000256" key="2">
    <source>
        <dbReference type="ARBA" id="ARBA00022525"/>
    </source>
</evidence>
<proteinExistence type="predicted"/>
<evidence type="ECO:0000313" key="11">
    <source>
        <dbReference type="Proteomes" id="UP001075354"/>
    </source>
</evidence>
<dbReference type="InterPro" id="IPR009030">
    <property type="entry name" value="Growth_fac_rcpt_cys_sf"/>
</dbReference>
<evidence type="ECO:0000313" key="10">
    <source>
        <dbReference type="EMBL" id="KAJ1526123.1"/>
    </source>
</evidence>
<dbReference type="InterPro" id="IPR013098">
    <property type="entry name" value="Ig_I-set"/>
</dbReference>
<dbReference type="PANTHER" id="PTHR14186:SF19">
    <property type="entry name" value="INSULIN-LIKE GROWTH FACTOR-BINDING PROTEIN 7"/>
    <property type="match status" value="1"/>
</dbReference>
<dbReference type="InterPro" id="IPR036179">
    <property type="entry name" value="Ig-like_dom_sf"/>
</dbReference>
<dbReference type="PANTHER" id="PTHR14186">
    <property type="entry name" value="INSULIN-LIKE GROWTH FACTOR BINDING PROTEIN-RELATED"/>
    <property type="match status" value="1"/>
</dbReference>
<dbReference type="Gene3D" id="2.60.40.10">
    <property type="entry name" value="Immunoglobulins"/>
    <property type="match status" value="1"/>
</dbReference>
<keyword evidence="5" id="KW-0393">Immunoglobulin domain</keyword>
<evidence type="ECO:0000256" key="4">
    <source>
        <dbReference type="ARBA" id="ARBA00023157"/>
    </source>
</evidence>
<feature type="region of interest" description="Disordered" evidence="6">
    <location>
        <begin position="13"/>
        <end position="60"/>
    </location>
</feature>
<keyword evidence="11" id="KW-1185">Reference proteome</keyword>
<gene>
    <name evidence="10" type="ORF">ONE63_009286</name>
</gene>
<dbReference type="InterPro" id="IPR003599">
    <property type="entry name" value="Ig_sub"/>
</dbReference>
<dbReference type="InterPro" id="IPR003598">
    <property type="entry name" value="Ig_sub2"/>
</dbReference>
<feature type="domain" description="Ig-like" evidence="8">
    <location>
        <begin position="194"/>
        <end position="294"/>
    </location>
</feature>
<feature type="signal peptide" evidence="7">
    <location>
        <begin position="1"/>
        <end position="15"/>
    </location>
</feature>
<dbReference type="InterPro" id="IPR007110">
    <property type="entry name" value="Ig-like_dom"/>
</dbReference>
<dbReference type="PROSITE" id="PS50835">
    <property type="entry name" value="IG_LIKE"/>
    <property type="match status" value="1"/>
</dbReference>
<dbReference type="Gene3D" id="4.10.40.20">
    <property type="match status" value="1"/>
</dbReference>
<evidence type="ECO:0000259" key="9">
    <source>
        <dbReference type="PROSITE" id="PS51465"/>
    </source>
</evidence>
<keyword evidence="3 7" id="KW-0732">Signal</keyword>
<dbReference type="EMBL" id="JAPTSV010000007">
    <property type="protein sequence ID" value="KAJ1526123.1"/>
    <property type="molecule type" value="Genomic_DNA"/>
</dbReference>
<name>A0AAV7XJ45_9NEOP</name>
<keyword evidence="4" id="KW-1015">Disulfide bond</keyword>
<dbReference type="SMART" id="SM00409">
    <property type="entry name" value="IG"/>
    <property type="match status" value="1"/>
</dbReference>
<dbReference type="PROSITE" id="PS51465">
    <property type="entry name" value="KAZAL_2"/>
    <property type="match status" value="1"/>
</dbReference>
<dbReference type="Pfam" id="PF07679">
    <property type="entry name" value="I-set"/>
    <property type="match status" value="1"/>
</dbReference>
<dbReference type="SUPFAM" id="SSF48726">
    <property type="entry name" value="Immunoglobulin"/>
    <property type="match status" value="1"/>
</dbReference>
<dbReference type="SUPFAM" id="SSF100895">
    <property type="entry name" value="Kazal-type serine protease inhibitors"/>
    <property type="match status" value="1"/>
</dbReference>
<feature type="chain" id="PRO_5044023674" description="Insulin-like growth factor-binding protein-related protein 1" evidence="7">
    <location>
        <begin position="16"/>
        <end position="300"/>
    </location>
</feature>